<dbReference type="FunFam" id="1.10.287.130:FF:000002">
    <property type="entry name" value="Two-component osmosensing histidine kinase"/>
    <property type="match status" value="1"/>
</dbReference>
<dbReference type="PRINTS" id="PR00344">
    <property type="entry name" value="BCTRLSENSOR"/>
</dbReference>
<dbReference type="Pfam" id="PF03924">
    <property type="entry name" value="CHASE"/>
    <property type="match status" value="1"/>
</dbReference>
<dbReference type="Proteomes" id="UP000054558">
    <property type="component" value="Unassembled WGS sequence"/>
</dbReference>
<evidence type="ECO:0000256" key="13">
    <source>
        <dbReference type="PROSITE-ProRule" id="PRU00169"/>
    </source>
</evidence>
<name>A0A1Y1I3A8_KLENI</name>
<comment type="catalytic activity">
    <reaction evidence="1">
        <text>ATP + protein L-histidine = ADP + protein N-phospho-L-histidine.</text>
        <dbReference type="EC" id="2.7.13.3"/>
    </reaction>
</comment>
<proteinExistence type="predicted"/>
<dbReference type="SMART" id="SM00387">
    <property type="entry name" value="HATPase_c"/>
    <property type="match status" value="1"/>
</dbReference>
<feature type="modified residue" description="4-aspartylphosphate" evidence="13">
    <location>
        <position position="879"/>
    </location>
</feature>
<dbReference type="PANTHER" id="PTHR45339:SF6">
    <property type="entry name" value="SENSORY HISTIDINE PROTEIN KINASE"/>
    <property type="match status" value="1"/>
</dbReference>
<evidence type="ECO:0000256" key="14">
    <source>
        <dbReference type="SAM" id="Coils"/>
    </source>
</evidence>
<evidence type="ECO:0000256" key="5">
    <source>
        <dbReference type="ARBA" id="ARBA00022679"/>
    </source>
</evidence>
<evidence type="ECO:0000313" key="18">
    <source>
        <dbReference type="EMBL" id="GAQ85414.1"/>
    </source>
</evidence>
<dbReference type="SUPFAM" id="SSF47384">
    <property type="entry name" value="Homodimeric domain of signal transducing histidine kinase"/>
    <property type="match status" value="1"/>
</dbReference>
<dbReference type="InterPro" id="IPR004358">
    <property type="entry name" value="Sig_transdc_His_kin-like_C"/>
</dbReference>
<dbReference type="OrthoDB" id="10266508at2759"/>
<evidence type="ECO:0000256" key="4">
    <source>
        <dbReference type="ARBA" id="ARBA00022553"/>
    </source>
</evidence>
<dbReference type="InterPro" id="IPR011006">
    <property type="entry name" value="CheY-like_superfamily"/>
</dbReference>
<evidence type="ECO:0000259" key="17">
    <source>
        <dbReference type="PROSITE" id="PS50110"/>
    </source>
</evidence>
<dbReference type="OMA" id="ETHELCF"/>
<evidence type="ECO:0000256" key="8">
    <source>
        <dbReference type="ARBA" id="ARBA00022777"/>
    </source>
</evidence>
<comment type="subcellular location">
    <subcellularLocation>
        <location evidence="2">Membrane</location>
    </subcellularLocation>
</comment>
<feature type="domain" description="Response regulatory" evidence="17">
    <location>
        <begin position="824"/>
        <end position="973"/>
    </location>
</feature>
<evidence type="ECO:0000256" key="1">
    <source>
        <dbReference type="ARBA" id="ARBA00000085"/>
    </source>
</evidence>
<keyword evidence="9" id="KW-0067">ATP-binding</keyword>
<keyword evidence="7" id="KW-0547">Nucleotide-binding</keyword>
<keyword evidence="14" id="KW-0175">Coiled coil</keyword>
<keyword evidence="11" id="KW-0902">Two-component regulatory system</keyword>
<dbReference type="EC" id="2.7.13.3" evidence="3"/>
<dbReference type="PROSITE" id="PS50109">
    <property type="entry name" value="HIS_KIN"/>
    <property type="match status" value="1"/>
</dbReference>
<keyword evidence="5" id="KW-0808">Transferase</keyword>
<dbReference type="SMART" id="SM00448">
    <property type="entry name" value="REC"/>
    <property type="match status" value="1"/>
</dbReference>
<dbReference type="InterPro" id="IPR003661">
    <property type="entry name" value="HisK_dim/P_dom"/>
</dbReference>
<evidence type="ECO:0000256" key="15">
    <source>
        <dbReference type="SAM" id="Phobius"/>
    </source>
</evidence>
<dbReference type="EMBL" id="DF237183">
    <property type="protein sequence ID" value="GAQ85414.1"/>
    <property type="molecule type" value="Genomic_DNA"/>
</dbReference>
<evidence type="ECO:0000256" key="11">
    <source>
        <dbReference type="ARBA" id="ARBA00023012"/>
    </source>
</evidence>
<keyword evidence="4 13" id="KW-0597">Phosphoprotein</keyword>
<dbReference type="GO" id="GO:0000155">
    <property type="term" value="F:phosphorelay sensor kinase activity"/>
    <property type="evidence" value="ECO:0007669"/>
    <property type="project" value="InterPro"/>
</dbReference>
<dbReference type="SUPFAM" id="SSF52172">
    <property type="entry name" value="CheY-like"/>
    <property type="match status" value="2"/>
</dbReference>
<evidence type="ECO:0000313" key="19">
    <source>
        <dbReference type="Proteomes" id="UP000054558"/>
    </source>
</evidence>
<dbReference type="SMART" id="SM01079">
    <property type="entry name" value="CHASE"/>
    <property type="match status" value="1"/>
</dbReference>
<dbReference type="CDD" id="cd16922">
    <property type="entry name" value="HATPase_EvgS-ArcB-TorS-like"/>
    <property type="match status" value="1"/>
</dbReference>
<dbReference type="PROSITE" id="PS50110">
    <property type="entry name" value="RESPONSE_REGULATORY"/>
    <property type="match status" value="1"/>
</dbReference>
<dbReference type="Gene3D" id="3.30.565.10">
    <property type="entry name" value="Histidine kinase-like ATPase, C-terminal domain"/>
    <property type="match status" value="1"/>
</dbReference>
<dbReference type="CDD" id="cd17546">
    <property type="entry name" value="REC_hyHK_CKI1_RcsC-like"/>
    <property type="match status" value="1"/>
</dbReference>
<dbReference type="Pfam" id="PF00072">
    <property type="entry name" value="Response_reg"/>
    <property type="match status" value="1"/>
</dbReference>
<protein>
    <recommendedName>
        <fullName evidence="3">histidine kinase</fullName>
        <ecNumber evidence="3">2.7.13.3</ecNumber>
    </recommendedName>
</protein>
<keyword evidence="8 18" id="KW-0418">Kinase</keyword>
<keyword evidence="12 15" id="KW-0472">Membrane</keyword>
<evidence type="ECO:0000256" key="12">
    <source>
        <dbReference type="ARBA" id="ARBA00023136"/>
    </source>
</evidence>
<evidence type="ECO:0000256" key="2">
    <source>
        <dbReference type="ARBA" id="ARBA00004370"/>
    </source>
</evidence>
<reference evidence="18 19" key="1">
    <citation type="journal article" date="2014" name="Nat. Commun.">
        <title>Klebsormidium flaccidum genome reveals primary factors for plant terrestrial adaptation.</title>
        <authorList>
            <person name="Hori K."/>
            <person name="Maruyama F."/>
            <person name="Fujisawa T."/>
            <person name="Togashi T."/>
            <person name="Yamamoto N."/>
            <person name="Seo M."/>
            <person name="Sato S."/>
            <person name="Yamada T."/>
            <person name="Mori H."/>
            <person name="Tajima N."/>
            <person name="Moriyama T."/>
            <person name="Ikeuchi M."/>
            <person name="Watanabe M."/>
            <person name="Wada H."/>
            <person name="Kobayashi K."/>
            <person name="Saito M."/>
            <person name="Masuda T."/>
            <person name="Sasaki-Sekimoto Y."/>
            <person name="Mashiguchi K."/>
            <person name="Awai K."/>
            <person name="Shimojima M."/>
            <person name="Masuda S."/>
            <person name="Iwai M."/>
            <person name="Nobusawa T."/>
            <person name="Narise T."/>
            <person name="Kondo S."/>
            <person name="Saito H."/>
            <person name="Sato R."/>
            <person name="Murakawa M."/>
            <person name="Ihara Y."/>
            <person name="Oshima-Yamada Y."/>
            <person name="Ohtaka K."/>
            <person name="Satoh M."/>
            <person name="Sonobe K."/>
            <person name="Ishii M."/>
            <person name="Ohtani R."/>
            <person name="Kanamori-Sato M."/>
            <person name="Honoki R."/>
            <person name="Miyazaki D."/>
            <person name="Mochizuki H."/>
            <person name="Umetsu J."/>
            <person name="Higashi K."/>
            <person name="Shibata D."/>
            <person name="Kamiya Y."/>
            <person name="Sato N."/>
            <person name="Nakamura Y."/>
            <person name="Tabata S."/>
            <person name="Ida S."/>
            <person name="Kurokawa K."/>
            <person name="Ohta H."/>
        </authorList>
    </citation>
    <scope>NUCLEOTIDE SEQUENCE [LARGE SCALE GENOMIC DNA]</scope>
    <source>
        <strain evidence="18 19">NIES-2285</strain>
    </source>
</reference>
<dbReference type="InterPro" id="IPR036890">
    <property type="entry name" value="HATPase_C_sf"/>
</dbReference>
<dbReference type="InterPro" id="IPR006189">
    <property type="entry name" value="CHASE_dom"/>
</dbReference>
<keyword evidence="19" id="KW-1185">Reference proteome</keyword>
<feature type="transmembrane region" description="Helical" evidence="15">
    <location>
        <begin position="324"/>
        <end position="346"/>
    </location>
</feature>
<gene>
    <name evidence="18" type="ORF">KFL_002340040</name>
</gene>
<dbReference type="Gene3D" id="3.30.450.350">
    <property type="entry name" value="CHASE domain"/>
    <property type="match status" value="1"/>
</dbReference>
<dbReference type="Pfam" id="PF00512">
    <property type="entry name" value="HisKA"/>
    <property type="match status" value="1"/>
</dbReference>
<dbReference type="SMART" id="SM00388">
    <property type="entry name" value="HisKA"/>
    <property type="match status" value="1"/>
</dbReference>
<dbReference type="InterPro" id="IPR001789">
    <property type="entry name" value="Sig_transdc_resp-reg_receiver"/>
</dbReference>
<evidence type="ECO:0000256" key="10">
    <source>
        <dbReference type="ARBA" id="ARBA00022989"/>
    </source>
</evidence>
<feature type="domain" description="Histidine kinase" evidence="16">
    <location>
        <begin position="386"/>
        <end position="668"/>
    </location>
</feature>
<dbReference type="Pfam" id="PF02518">
    <property type="entry name" value="HATPase_c"/>
    <property type="match status" value="1"/>
</dbReference>
<dbReference type="PANTHER" id="PTHR45339">
    <property type="entry name" value="HYBRID SIGNAL TRANSDUCTION HISTIDINE KINASE J"/>
    <property type="match status" value="1"/>
</dbReference>
<dbReference type="InterPro" id="IPR036097">
    <property type="entry name" value="HisK_dim/P_sf"/>
</dbReference>
<evidence type="ECO:0000256" key="9">
    <source>
        <dbReference type="ARBA" id="ARBA00022840"/>
    </source>
</evidence>
<dbReference type="GO" id="GO:0016020">
    <property type="term" value="C:membrane"/>
    <property type="evidence" value="ECO:0007669"/>
    <property type="project" value="UniProtKB-SubCell"/>
</dbReference>
<evidence type="ECO:0000256" key="7">
    <source>
        <dbReference type="ARBA" id="ARBA00022741"/>
    </source>
</evidence>
<organism evidence="18 19">
    <name type="scientific">Klebsormidium nitens</name>
    <name type="common">Green alga</name>
    <name type="synonym">Ulothrix nitens</name>
    <dbReference type="NCBI Taxonomy" id="105231"/>
    <lineage>
        <taxon>Eukaryota</taxon>
        <taxon>Viridiplantae</taxon>
        <taxon>Streptophyta</taxon>
        <taxon>Klebsormidiophyceae</taxon>
        <taxon>Klebsormidiales</taxon>
        <taxon>Klebsormidiaceae</taxon>
        <taxon>Klebsormidium</taxon>
    </lineage>
</organism>
<evidence type="ECO:0000256" key="6">
    <source>
        <dbReference type="ARBA" id="ARBA00022692"/>
    </source>
</evidence>
<keyword evidence="10 15" id="KW-1133">Transmembrane helix</keyword>
<dbReference type="STRING" id="105231.A0A1Y1I3A8"/>
<accession>A0A1Y1I3A8</accession>
<feature type="transmembrane region" description="Helical" evidence="15">
    <location>
        <begin position="27"/>
        <end position="48"/>
    </location>
</feature>
<evidence type="ECO:0000259" key="16">
    <source>
        <dbReference type="PROSITE" id="PS50109"/>
    </source>
</evidence>
<feature type="coiled-coil region" evidence="14">
    <location>
        <begin position="349"/>
        <end position="379"/>
    </location>
</feature>
<dbReference type="Gene3D" id="1.10.287.130">
    <property type="match status" value="1"/>
</dbReference>
<dbReference type="SUPFAM" id="SSF55874">
    <property type="entry name" value="ATPase domain of HSP90 chaperone/DNA topoisomerase II/histidine kinase"/>
    <property type="match status" value="1"/>
</dbReference>
<evidence type="ECO:0000256" key="3">
    <source>
        <dbReference type="ARBA" id="ARBA00012438"/>
    </source>
</evidence>
<dbReference type="InterPro" id="IPR003594">
    <property type="entry name" value="HATPase_dom"/>
</dbReference>
<dbReference type="GO" id="GO:0005524">
    <property type="term" value="F:ATP binding"/>
    <property type="evidence" value="ECO:0007669"/>
    <property type="project" value="UniProtKB-KW"/>
</dbReference>
<keyword evidence="6 15" id="KW-0812">Transmembrane</keyword>
<dbReference type="Gene3D" id="3.40.50.2300">
    <property type="match status" value="2"/>
</dbReference>
<sequence length="990" mass="108387">MGQDRRVSGFLRETLKTFTMRRDAERAVLFVWTLLGCSLAVTVFWMLYRQASLFEESAFNLRCINRAQVLSSDLVARYDLANMYSGLIATQAELTEEAWAKFSDAVAGVLKNTLVVSWLQVVRGHERAAVEAEIGRRFYTYDFSAKKTLDAPAAEVYVVARMFSDAPLVQTYLGYDVLTNILEATIRKAILTGQDCAGPPYTPIAGGRKASTYFPVYADGFDSGTATPDERWANARGVIVGTLPPVVHEEAFAKLADIEGILVRVYDVTEGLSESAGLLYASPNDTLTNGVTWDYVVDYMQGQRNYEIRCLDLSPRSWTCTKRALGWTTVVLGTVVSGIVIIALMFQVIRMVEAEMDRVKQLNQELVQAKSAAEAADRSKSAFLATMSHEIRTPCNGIIGMNTLLLDTPLTPLQRDYVRTAQMSGAALLSLISDVLDFSKIEAGHMEIEDSVEFDVRFEAGETLNSFAEAARQKGLELNKLVQDSVPRQLAGDPNRLRQVLNNLLSNAIKFTKHGGILLCVQVGDSVTCDGGSPVNDAQSKQSSARWIDFVELETPRMQAGVSSTAEEVLAIRERSQQNFESARQAGNNWLRLVISCADTGIGISPAAQSRLFTPFLQGDAATSRQYGGTGIGLSISQKLVHLMGGQVSVATSEGVGSTFQFDVRVGVVETQKRDRDMEGVCATILERDPVRHEVLASALRWLGCSVPHFTHLEQTSSHLLTRPPDKKTALFVTLDNRLENARLLSLVQNARSRGVADAVFGLLSSPDGGVESEAKQGGVDAVVFRPFRRTALTEAMKAALFRRGVRTESEILAEAEVGMAGARALVVDDGSINRKVATKLLESMGCQVAAVASGPEALEVMRGEAPPGEGGIAVVFMDVQMPEMDGYETTTLIRLDEVKRCRQRHRTDDVTQGTVSAASAEAACERCRVPIIALTADVMKGCREQCMAAGMDDYLPKPLQKQHLQQILLKFVGRSRVQKKQVEGYRFVY</sequence>
<dbReference type="InterPro" id="IPR042240">
    <property type="entry name" value="CHASE_sf"/>
</dbReference>
<dbReference type="InterPro" id="IPR005467">
    <property type="entry name" value="His_kinase_dom"/>
</dbReference>
<dbReference type="AlphaFoldDB" id="A0A1Y1I3A8"/>
<dbReference type="CDD" id="cd00082">
    <property type="entry name" value="HisKA"/>
    <property type="match status" value="1"/>
</dbReference>